<sequence length="340" mass="38918">MGGTWSFRCNICKEERAGSYSRVRAHLLGIKNYGIAGCKKASSIQKAEMKKLEDDFEKKKSEFGPREVHLPCELESFKKIKSALSPITRAFGVEVRDQLDQEIARMFYTTGLPFNLAINPHFIRSYQFAASNKIDGYVPPVYNKLITTLLVQARNSVDKLMQPLKLTWKEKKSDDCVKWLESDPTRKPLINFMANSETGPIFIKTVNCFGEVKDKFFISNLMKEVINEVGCQNIVQIITDDAANCKAAGEIIEGLFPQIYSRPCVVHTLNILALKNIVVMLKRFKLIKRSLQAMAISEEWSSYKEDDTLKASAVKEKILNDWWWDQVAYIVDFTRPIYMT</sequence>
<reference evidence="2 3" key="1">
    <citation type="submission" date="2024-04" db="EMBL/GenBank/DDBJ databases">
        <title>Genome assembly C_amara_ONT_v2.</title>
        <authorList>
            <person name="Yant L."/>
            <person name="Moore C."/>
            <person name="Slenker M."/>
        </authorList>
    </citation>
    <scope>NUCLEOTIDE SEQUENCE [LARGE SCALE GENOMIC DNA]</scope>
    <source>
        <tissue evidence="2">Leaf</tissue>
    </source>
</reference>
<comment type="caution">
    <text evidence="2">The sequence shown here is derived from an EMBL/GenBank/DDBJ whole genome shotgun (WGS) entry which is preliminary data.</text>
</comment>
<gene>
    <name evidence="2" type="ORF">V5N11_032833</name>
</gene>
<proteinExistence type="predicted"/>
<organism evidence="2 3">
    <name type="scientific">Cardamine amara subsp. amara</name>
    <dbReference type="NCBI Taxonomy" id="228776"/>
    <lineage>
        <taxon>Eukaryota</taxon>
        <taxon>Viridiplantae</taxon>
        <taxon>Streptophyta</taxon>
        <taxon>Embryophyta</taxon>
        <taxon>Tracheophyta</taxon>
        <taxon>Spermatophyta</taxon>
        <taxon>Magnoliopsida</taxon>
        <taxon>eudicotyledons</taxon>
        <taxon>Gunneridae</taxon>
        <taxon>Pentapetalae</taxon>
        <taxon>rosids</taxon>
        <taxon>malvids</taxon>
        <taxon>Brassicales</taxon>
        <taxon>Brassicaceae</taxon>
        <taxon>Cardamineae</taxon>
        <taxon>Cardamine</taxon>
    </lineage>
</organism>
<evidence type="ECO:0000313" key="3">
    <source>
        <dbReference type="Proteomes" id="UP001558713"/>
    </source>
</evidence>
<dbReference type="Pfam" id="PF04937">
    <property type="entry name" value="DUF659"/>
    <property type="match status" value="1"/>
</dbReference>
<dbReference type="PANTHER" id="PTHR32166:SF81">
    <property type="entry name" value="OS06G0658400 PROTEIN"/>
    <property type="match status" value="1"/>
</dbReference>
<keyword evidence="3" id="KW-1185">Reference proteome</keyword>
<dbReference type="AlphaFoldDB" id="A0ABD0Z7S6"/>
<feature type="domain" description="DUF659" evidence="1">
    <location>
        <begin position="140"/>
        <end position="279"/>
    </location>
</feature>
<dbReference type="Proteomes" id="UP001558713">
    <property type="component" value="Unassembled WGS sequence"/>
</dbReference>
<dbReference type="EMBL" id="JBANAX010000874">
    <property type="protein sequence ID" value="KAL1190553.1"/>
    <property type="molecule type" value="Genomic_DNA"/>
</dbReference>
<protein>
    <recommendedName>
        <fullName evidence="1">DUF659 domain-containing protein</fullName>
    </recommendedName>
</protein>
<evidence type="ECO:0000313" key="2">
    <source>
        <dbReference type="EMBL" id="KAL1190553.1"/>
    </source>
</evidence>
<dbReference type="InterPro" id="IPR007021">
    <property type="entry name" value="DUF659"/>
</dbReference>
<accession>A0ABD0Z7S6</accession>
<dbReference type="PANTHER" id="PTHR32166">
    <property type="entry name" value="OSJNBA0013A04.12 PROTEIN"/>
    <property type="match status" value="1"/>
</dbReference>
<name>A0ABD0Z7S6_CARAN</name>
<evidence type="ECO:0000259" key="1">
    <source>
        <dbReference type="Pfam" id="PF04937"/>
    </source>
</evidence>